<feature type="domain" description="ABC transmembrane type-1" evidence="12">
    <location>
        <begin position="1334"/>
        <end position="1606"/>
    </location>
</feature>
<evidence type="ECO:0000256" key="3">
    <source>
        <dbReference type="ARBA" id="ARBA00022475"/>
    </source>
</evidence>
<feature type="domain" description="ABC transmembrane type-1" evidence="12">
    <location>
        <begin position="1"/>
        <end position="256"/>
    </location>
</feature>
<gene>
    <name evidence="13" type="ORF">LLEC1_01633</name>
</gene>
<reference evidence="13 14" key="1">
    <citation type="submission" date="2016-03" db="EMBL/GenBank/DDBJ databases">
        <title>Fine-scale spatial genetic structure of a fungal parasite of coffee scale insects.</title>
        <authorList>
            <person name="Jackson D."/>
            <person name="Zemenick K.A."/>
            <person name="Malloure B."/>
            <person name="Quandt C.A."/>
            <person name="James T.Y."/>
        </authorList>
    </citation>
    <scope>NUCLEOTIDE SEQUENCE [LARGE SCALE GENOMIC DNA]</scope>
    <source>
        <strain evidence="13 14">UM487</strain>
    </source>
</reference>
<dbReference type="Pfam" id="PF00664">
    <property type="entry name" value="ABC_membrane"/>
    <property type="match status" value="2"/>
</dbReference>
<dbReference type="Proteomes" id="UP000243081">
    <property type="component" value="Unassembled WGS sequence"/>
</dbReference>
<dbReference type="InterPro" id="IPR036640">
    <property type="entry name" value="ABC1_TM_sf"/>
</dbReference>
<keyword evidence="14" id="KW-1185">Reference proteome</keyword>
<dbReference type="InterPro" id="IPR044726">
    <property type="entry name" value="ABCC_6TM_D2"/>
</dbReference>
<dbReference type="GO" id="GO:0005886">
    <property type="term" value="C:plasma membrane"/>
    <property type="evidence" value="ECO:0007669"/>
    <property type="project" value="UniProtKB-SubCell"/>
</dbReference>
<dbReference type="SUPFAM" id="SSF52540">
    <property type="entry name" value="P-loop containing nucleoside triphosphate hydrolases"/>
    <property type="match status" value="3"/>
</dbReference>
<keyword evidence="7 10" id="KW-1133">Transmembrane helix</keyword>
<proteinExistence type="predicted"/>
<keyword evidence="4 10" id="KW-0812">Transmembrane</keyword>
<dbReference type="InterPro" id="IPR050173">
    <property type="entry name" value="ABC_transporter_C-like"/>
</dbReference>
<keyword evidence="2" id="KW-0813">Transport</keyword>
<accession>A0A179I292</accession>
<evidence type="ECO:0000256" key="8">
    <source>
        <dbReference type="ARBA" id="ARBA00023136"/>
    </source>
</evidence>
<comment type="caution">
    <text evidence="13">The sequence shown here is derived from an EMBL/GenBank/DDBJ whole genome shotgun (WGS) entry which is preliminary data.</text>
</comment>
<keyword evidence="3" id="KW-1003">Cell membrane</keyword>
<feature type="transmembrane region" description="Helical" evidence="10">
    <location>
        <begin position="1318"/>
        <end position="1343"/>
    </location>
</feature>
<evidence type="ECO:0000256" key="7">
    <source>
        <dbReference type="ARBA" id="ARBA00022989"/>
    </source>
</evidence>
<feature type="transmembrane region" description="Helical" evidence="10">
    <location>
        <begin position="1583"/>
        <end position="1604"/>
    </location>
</feature>
<dbReference type="PANTHER" id="PTHR24223">
    <property type="entry name" value="ATP-BINDING CASSETTE SUB-FAMILY C"/>
    <property type="match status" value="1"/>
</dbReference>
<dbReference type="PANTHER" id="PTHR24223:SF399">
    <property type="entry name" value="ABC TRANSPORTER ATNG"/>
    <property type="match status" value="1"/>
</dbReference>
<evidence type="ECO:0000256" key="10">
    <source>
        <dbReference type="SAM" id="Phobius"/>
    </source>
</evidence>
<dbReference type="FunFam" id="1.20.1560.10:FF:000066">
    <property type="entry name" value="ABC multidrug transporter (Eurofung)"/>
    <property type="match status" value="2"/>
</dbReference>
<evidence type="ECO:0000313" key="13">
    <source>
        <dbReference type="EMBL" id="OAQ95888.1"/>
    </source>
</evidence>
<dbReference type="GO" id="GO:0005524">
    <property type="term" value="F:ATP binding"/>
    <property type="evidence" value="ECO:0007669"/>
    <property type="project" value="UniProtKB-KW"/>
</dbReference>
<dbReference type="Gene3D" id="1.20.1560.10">
    <property type="entry name" value="ABC transporter type 1, transmembrane domain"/>
    <property type="match status" value="3"/>
</dbReference>
<feature type="domain" description="ABC transporter" evidence="11">
    <location>
        <begin position="1043"/>
        <end position="1272"/>
    </location>
</feature>
<dbReference type="GO" id="GO:0016887">
    <property type="term" value="F:ATP hydrolysis activity"/>
    <property type="evidence" value="ECO:0007669"/>
    <property type="project" value="InterPro"/>
</dbReference>
<feature type="region of interest" description="Disordered" evidence="9">
    <location>
        <begin position="1280"/>
        <end position="1301"/>
    </location>
</feature>
<evidence type="ECO:0000256" key="9">
    <source>
        <dbReference type="SAM" id="MobiDB-lite"/>
    </source>
</evidence>
<dbReference type="GO" id="GO:0140359">
    <property type="term" value="F:ABC-type transporter activity"/>
    <property type="evidence" value="ECO:0007669"/>
    <property type="project" value="InterPro"/>
</dbReference>
<dbReference type="CDD" id="cd18580">
    <property type="entry name" value="ABC_6TM_ABCC_D2"/>
    <property type="match status" value="2"/>
</dbReference>
<evidence type="ECO:0000256" key="1">
    <source>
        <dbReference type="ARBA" id="ARBA00004651"/>
    </source>
</evidence>
<dbReference type="SMART" id="SM00382">
    <property type="entry name" value="AAA"/>
    <property type="match status" value="3"/>
</dbReference>
<comment type="subcellular location">
    <subcellularLocation>
        <location evidence="1">Cell membrane</location>
        <topology evidence="1">Multi-pass membrane protein</topology>
    </subcellularLocation>
</comment>
<feature type="transmembrane region" description="Helical" evidence="10">
    <location>
        <begin position="1363"/>
        <end position="1388"/>
    </location>
</feature>
<dbReference type="SUPFAM" id="SSF90123">
    <property type="entry name" value="ABC transporter transmembrane region"/>
    <property type="match status" value="3"/>
</dbReference>
<name>A0A179I292_CORDF</name>
<feature type="transmembrane region" description="Helical" evidence="10">
    <location>
        <begin position="1466"/>
        <end position="1484"/>
    </location>
</feature>
<evidence type="ECO:0000256" key="4">
    <source>
        <dbReference type="ARBA" id="ARBA00022692"/>
    </source>
</evidence>
<evidence type="ECO:0000259" key="11">
    <source>
        <dbReference type="PROSITE" id="PS50893"/>
    </source>
</evidence>
<evidence type="ECO:0000256" key="6">
    <source>
        <dbReference type="ARBA" id="ARBA00022840"/>
    </source>
</evidence>
<dbReference type="Pfam" id="PF00005">
    <property type="entry name" value="ABC_tran"/>
    <property type="match status" value="3"/>
</dbReference>
<dbReference type="OMA" id="NAWTAME"/>
<protein>
    <submittedName>
        <fullName evidence="13">Uncharacterized protein</fullName>
    </submittedName>
</protein>
<feature type="domain" description="ABC transporter" evidence="11">
    <location>
        <begin position="1642"/>
        <end position="1888"/>
    </location>
</feature>
<feature type="domain" description="ABC transmembrane type-1" evidence="12">
    <location>
        <begin position="716"/>
        <end position="987"/>
    </location>
</feature>
<feature type="transmembrane region" description="Helical" evidence="10">
    <location>
        <begin position="117"/>
        <end position="134"/>
    </location>
</feature>
<dbReference type="InterPro" id="IPR011527">
    <property type="entry name" value="ABC1_TM_dom"/>
</dbReference>
<sequence length="1888" mass="208972">MRVWIEMDPKSAVFLPGYVGIAAATFMFGSLAYFLLYTKFAARATISLHEQLLHTTMHSTLAFLSVTKVGNLVNRYSQDSLYFSKQLPAYMMRTLYVFYTAVILSGIILSGATYMSLTLPIILIILFLVQRFYLRTSRQMRHLDLERKAPLYTYFQESADGLRYIQSSQSQQKNLELGHRLLDESQLPYYLMYCIQQWLNIVLGLTSTFVAFALVMITLFTENSTSKSAVGLAFLGILAFNRTIEFLLQSWTQLETSLGALLRLRQFKKETPQERKQALVTLPENWPSVGKVDMTNVTARYRGKNSLLLALLGFLDYSGTIEIDDVDLKTVQPDLLRSRLVTISQEQVKFDATIRVNLLPFGMNDALDDNDEEAIEAAAEQDGSVQELLEQLDIWRQIRHRGGLDALLTDVGYSQGELQLFCLARAILRQRETRSRVVLIDEATSSMAILRDDAARQVMDEAFRDCTVVTIAHRRDTLRDADCTIELSSGKICRCDIPSGYTDDESSPHRSSIALVLVFLELANLVLRSLSSDHTDTTSPAASLDFVAALAVAGVVYIEHRHAIRTSAVLGLYLGIGILIDVTKSRSYFLRSLTASGAVAAVTAAVRLVLVVLEEVPKTTLIIDPELRTISDGEATCGFFSRTCFLFLRPMMRIGYRSILALDDLSDLGIEFASSCLFSELSNNWPTSQRASKHSLFTACLKAWKWSIAIIFIPRLFVSGFMYSQPFVMHAVISDIGKPDEGQKGGLVAATFFAFSGPALCRAASTQLKNRLVTRARGGMFSQMFDKSYRLKVSEAKKQAAITLMSADFESIAGGIPACVEVPFAILESCLGMYFLAHFVKLSCLVVFAPLFLTHVIGLAFGNASSSAVTYWNEHIETRVAKTSQVLSQLPAIKSLGLGPKMAQFIQSLRVLETAASKRYRCIQAASLSAAVMIDQLTPVFVVTAGIFTYVFGDKLDPEIVYPTLGVLTLVQGPLADLLTMYPEVMSMLGCFDRIQQFLSQDEHQDPRVVLRRGDDLESEKASSSNIRMTPEKTVARTSFAVICFEKVSIAPRGAEEALLSNVDFSIDAGSITSMFGPTCSGKTTFFESMLGEAEGLEGKVYVDETVVAIAVCGQDVYLPNTTVRACIVGTCEYEPGWFNTVIRYCQLLEDLERLPNGELYVIGSGGIALSGGQRQRIGIARAVYSRTGVVILDDVFSAIDRRTALEILHGLCGQNGLLRQLNCTVVLSSYLPECLDIADNLLLLDGSGSISFEPRNSQGKVKSQVACLLDEGLLGPNEELSDEEEPAANQASSTTTEPAIGVQRVDESRQKGDKSLYLLWIDSVGRMAMTFFTLLMILVAASDAFPSIFMRVWIEVAPANKLYLIGYALIAASAGILAGICLVTMFIKLAPRASNGLHEKLTSVMTQATLGFLSTTDAGDLLNRHSEDMELLSKRVPTKLYSTLYSSLGVLAHVGAVLAGTTYMVAILPVVVLCLFVIQRYYLCTSRQLRLLQIEAQAPLVTSLRDIGTGLVYIRGFRSQKHDFARCLYLLDQSQKPYYYLLSSQALLFMVVELVVALMAVVLSVLALYVTDSTSPNATGLAFLNLINLGTGFNMVVNAWTAMETAVGSLARLRNFIRNTPTERKAGAVDLPESWPSRGEVLFENVAARYKLDDRTEQPPVLQDINLRIEPGKKIGIMGRTGSGKSSLLFSLLGFLEYEGRITIDDVDVKTAPLDQLRARVITISQDLVELDGTIRDNLLPYDKSWDMAKPAKLGFEEQTEAERKDQIVRETLVRLGIWERLPAMGGLDAILDKVGYSHGEKQLLCIARAVVRRRLTGSRLVLVDEATASVDSWREQIVREMMLEYFRDCTIFVIAHREETIADSNRTVHMAGGQVEHVDDWDNWED</sequence>
<feature type="transmembrane region" description="Helical" evidence="10">
    <location>
        <begin position="1547"/>
        <end position="1571"/>
    </location>
</feature>
<evidence type="ECO:0000256" key="5">
    <source>
        <dbReference type="ARBA" id="ARBA00022741"/>
    </source>
</evidence>
<evidence type="ECO:0000259" key="12">
    <source>
        <dbReference type="PROSITE" id="PS50929"/>
    </source>
</evidence>
<keyword evidence="5" id="KW-0547">Nucleotide-binding</keyword>
<dbReference type="PROSITE" id="PS50893">
    <property type="entry name" value="ABC_TRANSPORTER_2"/>
    <property type="match status" value="2"/>
</dbReference>
<dbReference type="PROSITE" id="PS00211">
    <property type="entry name" value="ABC_TRANSPORTER_1"/>
    <property type="match status" value="3"/>
</dbReference>
<dbReference type="InterPro" id="IPR027417">
    <property type="entry name" value="P-loop_NTPase"/>
</dbReference>
<organism evidence="13 14">
    <name type="scientific">Cordyceps confragosa</name>
    <name type="common">Lecanicillium lecanii</name>
    <dbReference type="NCBI Taxonomy" id="2714763"/>
    <lineage>
        <taxon>Eukaryota</taxon>
        <taxon>Fungi</taxon>
        <taxon>Dikarya</taxon>
        <taxon>Ascomycota</taxon>
        <taxon>Pezizomycotina</taxon>
        <taxon>Sordariomycetes</taxon>
        <taxon>Hypocreomycetidae</taxon>
        <taxon>Hypocreales</taxon>
        <taxon>Cordycipitaceae</taxon>
        <taxon>Akanthomyces</taxon>
    </lineage>
</organism>
<keyword evidence="8 10" id="KW-0472">Membrane</keyword>
<feature type="transmembrane region" description="Helical" evidence="10">
    <location>
        <begin position="94"/>
        <end position="111"/>
    </location>
</feature>
<dbReference type="PROSITE" id="PS50929">
    <property type="entry name" value="ABC_TM1F"/>
    <property type="match status" value="3"/>
</dbReference>
<dbReference type="EMBL" id="LUKN01004527">
    <property type="protein sequence ID" value="OAQ95888.1"/>
    <property type="molecule type" value="Genomic_DNA"/>
</dbReference>
<evidence type="ECO:0000256" key="2">
    <source>
        <dbReference type="ARBA" id="ARBA00022448"/>
    </source>
</evidence>
<dbReference type="InterPro" id="IPR003593">
    <property type="entry name" value="AAA+_ATPase"/>
</dbReference>
<dbReference type="Gene3D" id="3.40.50.300">
    <property type="entry name" value="P-loop containing nucleotide triphosphate hydrolases"/>
    <property type="match status" value="3"/>
</dbReference>
<keyword evidence="6" id="KW-0067">ATP-binding</keyword>
<feature type="transmembrane region" description="Helical" evidence="10">
    <location>
        <begin position="198"/>
        <end position="220"/>
    </location>
</feature>
<dbReference type="OrthoDB" id="4868272at2759"/>
<feature type="transmembrane region" description="Helical" evidence="10">
    <location>
        <begin position="12"/>
        <end position="36"/>
    </location>
</feature>
<evidence type="ECO:0000313" key="14">
    <source>
        <dbReference type="Proteomes" id="UP000243081"/>
    </source>
</evidence>
<dbReference type="InterPro" id="IPR017871">
    <property type="entry name" value="ABC_transporter-like_CS"/>
</dbReference>
<dbReference type="InterPro" id="IPR003439">
    <property type="entry name" value="ABC_transporter-like_ATP-bd"/>
</dbReference>